<evidence type="ECO:0000256" key="7">
    <source>
        <dbReference type="ARBA" id="ARBA00006492"/>
    </source>
</evidence>
<gene>
    <name evidence="40" type="ORF">SMAX5B_021308</name>
</gene>
<keyword evidence="10 36" id="KW-0436">Ligase</keyword>
<dbReference type="Pfam" id="PF03071">
    <property type="entry name" value="GNT-I"/>
    <property type="match status" value="1"/>
</dbReference>
<evidence type="ECO:0000256" key="29">
    <source>
        <dbReference type="ARBA" id="ARBA00038949"/>
    </source>
</evidence>
<feature type="domain" description="Aminoacyl-tRNA synthetase class Ia" evidence="38">
    <location>
        <begin position="109"/>
        <end position="730"/>
    </location>
</feature>
<evidence type="ECO:0000256" key="36">
    <source>
        <dbReference type="RuleBase" id="RU363035"/>
    </source>
</evidence>
<evidence type="ECO:0000256" key="8">
    <source>
        <dbReference type="ARBA" id="ARBA00013169"/>
    </source>
</evidence>
<reference evidence="40 41" key="1">
    <citation type="submission" date="2017-12" db="EMBL/GenBank/DDBJ databases">
        <title>Integrating genomic resources of turbot (Scophthalmus maximus) in depth evaluation of genetic and physical mapping variation across individuals.</title>
        <authorList>
            <person name="Martinez P."/>
        </authorList>
    </citation>
    <scope>NUCLEOTIDE SEQUENCE [LARGE SCALE GENOMIC DNA]</scope>
</reference>
<dbReference type="Proteomes" id="UP000246464">
    <property type="component" value="Chromosome 7"/>
</dbReference>
<evidence type="ECO:0000256" key="28">
    <source>
        <dbReference type="ARBA" id="ARBA00037706"/>
    </source>
</evidence>
<dbReference type="Gene3D" id="3.10.180.20">
    <property type="entry name" value="N-Acetylglucosaminyltransferase I, Domain 2"/>
    <property type="match status" value="1"/>
</dbReference>
<keyword evidence="20" id="KW-1133">Transmembrane helix</keyword>
<dbReference type="GO" id="GO:0002161">
    <property type="term" value="F:aminoacyl-tRNA deacylase activity"/>
    <property type="evidence" value="ECO:0007669"/>
    <property type="project" value="InterPro"/>
</dbReference>
<comment type="function">
    <text evidence="28">Initiates complex N-linked carbohydrate formation. Essential for the conversion of high-mannose to hybrid and complex N-glycans.</text>
</comment>
<dbReference type="GO" id="GO:0005524">
    <property type="term" value="F:ATP binding"/>
    <property type="evidence" value="ECO:0007669"/>
    <property type="project" value="UniProtKB-KW"/>
</dbReference>
<evidence type="ECO:0000256" key="11">
    <source>
        <dbReference type="ARBA" id="ARBA00022676"/>
    </source>
</evidence>
<name>A0A2U9BLR6_SCOMX</name>
<comment type="similarity">
    <text evidence="7">Belongs to the glycosyltransferase 13 family.</text>
</comment>
<dbReference type="FunFam" id="3.10.180.20:FF:000001">
    <property type="entry name" value="alpha-1,3-mannosyl-glycoprotein 2-beta-N-acetylglucosaminyltransferase"/>
    <property type="match status" value="1"/>
</dbReference>
<evidence type="ECO:0000256" key="9">
    <source>
        <dbReference type="ARBA" id="ARBA00022490"/>
    </source>
</evidence>
<evidence type="ECO:0000256" key="13">
    <source>
        <dbReference type="ARBA" id="ARBA00022692"/>
    </source>
</evidence>
<comment type="similarity">
    <text evidence="6 36">Belongs to the class-I aminoacyl-tRNA synthetase family.</text>
</comment>
<keyword evidence="23" id="KW-0472">Membrane</keyword>
<feature type="domain" description="Methionyl/Valyl/Leucyl/Isoleucyl-tRNA synthetase anticodon-binding" evidence="39">
    <location>
        <begin position="776"/>
        <end position="928"/>
    </location>
</feature>
<dbReference type="PRINTS" id="PR00986">
    <property type="entry name" value="TRNASYNTHVAL"/>
</dbReference>
<evidence type="ECO:0000256" key="6">
    <source>
        <dbReference type="ARBA" id="ARBA00005594"/>
    </source>
</evidence>
<dbReference type="Gene3D" id="3.40.50.620">
    <property type="entry name" value="HUPs"/>
    <property type="match status" value="2"/>
</dbReference>
<keyword evidence="14" id="KW-0479">Metal-binding</keyword>
<dbReference type="InterPro" id="IPR009008">
    <property type="entry name" value="Val/Leu/Ile-tRNA-synth_edit"/>
</dbReference>
<evidence type="ECO:0000256" key="14">
    <source>
        <dbReference type="ARBA" id="ARBA00022723"/>
    </source>
</evidence>
<evidence type="ECO:0000256" key="30">
    <source>
        <dbReference type="ARBA" id="ARBA00040837"/>
    </source>
</evidence>
<dbReference type="GO" id="GO:0003827">
    <property type="term" value="F:alpha-1,3-mannosylglycoprotein 2-beta-N-acetylglucosaminyltransferase activity"/>
    <property type="evidence" value="ECO:0007669"/>
    <property type="project" value="UniProtKB-EC"/>
</dbReference>
<evidence type="ECO:0000256" key="24">
    <source>
        <dbReference type="ARBA" id="ARBA00023146"/>
    </source>
</evidence>
<evidence type="ECO:0000256" key="35">
    <source>
        <dbReference type="ARBA" id="ARBA00069743"/>
    </source>
</evidence>
<dbReference type="SUPFAM" id="SSF53448">
    <property type="entry name" value="Nucleotide-diphospho-sugar transferases"/>
    <property type="match status" value="1"/>
</dbReference>
<dbReference type="CDD" id="cd00817">
    <property type="entry name" value="ValRS_core"/>
    <property type="match status" value="1"/>
</dbReference>
<evidence type="ECO:0000256" key="16">
    <source>
        <dbReference type="ARBA" id="ARBA00022840"/>
    </source>
</evidence>
<dbReference type="Gene3D" id="3.90.740.10">
    <property type="entry name" value="Valyl/Leucyl/Isoleucyl-tRNA synthetase, editing domain"/>
    <property type="match status" value="2"/>
</dbReference>
<keyword evidence="11" id="KW-0328">Glycosyltransferase</keyword>
<organism evidence="40 41">
    <name type="scientific">Scophthalmus maximus</name>
    <name type="common">Turbot</name>
    <name type="synonym">Psetta maxima</name>
    <dbReference type="NCBI Taxonomy" id="52904"/>
    <lineage>
        <taxon>Eukaryota</taxon>
        <taxon>Metazoa</taxon>
        <taxon>Chordata</taxon>
        <taxon>Craniata</taxon>
        <taxon>Vertebrata</taxon>
        <taxon>Euteleostomi</taxon>
        <taxon>Actinopterygii</taxon>
        <taxon>Neopterygii</taxon>
        <taxon>Teleostei</taxon>
        <taxon>Neoteleostei</taxon>
        <taxon>Acanthomorphata</taxon>
        <taxon>Carangaria</taxon>
        <taxon>Pleuronectiformes</taxon>
        <taxon>Pleuronectoidei</taxon>
        <taxon>Scophthalmidae</taxon>
        <taxon>Scophthalmus</taxon>
    </lineage>
</organism>
<accession>A0A2U9BLR6</accession>
<dbReference type="InterPro" id="IPR020592">
    <property type="entry name" value="Ribosomal_bS16_CS"/>
</dbReference>
<evidence type="ECO:0000256" key="34">
    <source>
        <dbReference type="ARBA" id="ARBA00049421"/>
    </source>
</evidence>
<dbReference type="InterPro" id="IPR002300">
    <property type="entry name" value="aa-tRNA-synth_Ia"/>
</dbReference>
<dbReference type="InterPro" id="IPR014729">
    <property type="entry name" value="Rossmann-like_a/b/a_fold"/>
</dbReference>
<keyword evidence="19" id="KW-0735">Signal-anchor</keyword>
<evidence type="ECO:0000259" key="39">
    <source>
        <dbReference type="Pfam" id="PF08264"/>
    </source>
</evidence>
<dbReference type="GO" id="GO:0005840">
    <property type="term" value="C:ribosome"/>
    <property type="evidence" value="ECO:0007669"/>
    <property type="project" value="InterPro"/>
</dbReference>
<dbReference type="GO" id="GO:0004832">
    <property type="term" value="F:valine-tRNA ligase activity"/>
    <property type="evidence" value="ECO:0007669"/>
    <property type="project" value="UniProtKB-EC"/>
</dbReference>
<dbReference type="HAMAP" id="MF_02004">
    <property type="entry name" value="Val_tRNA_synth_type1"/>
    <property type="match status" value="1"/>
</dbReference>
<dbReference type="UniPathway" id="UPA00378"/>
<evidence type="ECO:0000256" key="4">
    <source>
        <dbReference type="ARBA" id="ARBA00004556"/>
    </source>
</evidence>
<comment type="cofactor">
    <cofactor evidence="1">
        <name>Mn(2+)</name>
        <dbReference type="ChEBI" id="CHEBI:29035"/>
    </cofactor>
</comment>
<dbReference type="STRING" id="52904.ENSSMAP00000034069"/>
<keyword evidence="25" id="KW-1015">Disulfide bond</keyword>
<dbReference type="FunFam" id="3.40.50.620:FF:000020">
    <property type="entry name" value="Valine--tRNA ligase, mitochondrial"/>
    <property type="match status" value="1"/>
</dbReference>
<dbReference type="InterPro" id="IPR029044">
    <property type="entry name" value="Nucleotide-diphossugar_trans"/>
</dbReference>
<dbReference type="GO" id="GO:0048471">
    <property type="term" value="C:perinuclear region of cytoplasm"/>
    <property type="evidence" value="ECO:0007669"/>
    <property type="project" value="UniProtKB-SubCell"/>
</dbReference>
<comment type="catalytic activity">
    <reaction evidence="33">
        <text>tRNA(Val) + L-valine + ATP = L-valyl-tRNA(Val) + AMP + diphosphate</text>
        <dbReference type="Rhea" id="RHEA:10704"/>
        <dbReference type="Rhea" id="RHEA-COMP:9672"/>
        <dbReference type="Rhea" id="RHEA-COMP:9708"/>
        <dbReference type="ChEBI" id="CHEBI:30616"/>
        <dbReference type="ChEBI" id="CHEBI:33019"/>
        <dbReference type="ChEBI" id="CHEBI:57762"/>
        <dbReference type="ChEBI" id="CHEBI:78442"/>
        <dbReference type="ChEBI" id="CHEBI:78537"/>
        <dbReference type="ChEBI" id="CHEBI:456215"/>
        <dbReference type="EC" id="6.1.1.9"/>
    </reaction>
</comment>
<dbReference type="PANTHER" id="PTHR11946:SF71">
    <property type="entry name" value="VALINE--TRNA LIGASE, MITOCHONDRIAL"/>
    <property type="match status" value="1"/>
</dbReference>
<protein>
    <recommendedName>
        <fullName evidence="35">Alpha-1,3-mannosyl-glycoprotein 2-beta-N-acetylglucosaminyltransferase</fullName>
        <ecNumber evidence="29">2.4.1.101</ecNumber>
        <ecNumber evidence="8">6.1.1.9</ecNumber>
    </recommendedName>
    <alternativeName>
        <fullName evidence="31">N-glycosyl-oligosaccharide-glycoprotein N-acetylglucosaminyltransferase I</fullName>
    </alternativeName>
    <alternativeName>
        <fullName evidence="30">Valine--tRNA ligase, mitochondrial</fullName>
    </alternativeName>
    <alternativeName>
        <fullName evidence="27">Valyl-tRNA synthetase</fullName>
    </alternativeName>
</protein>
<evidence type="ECO:0000256" key="10">
    <source>
        <dbReference type="ARBA" id="ARBA00022598"/>
    </source>
</evidence>
<dbReference type="GO" id="GO:0046872">
    <property type="term" value="F:metal ion binding"/>
    <property type="evidence" value="ECO:0007669"/>
    <property type="project" value="UniProtKB-KW"/>
</dbReference>
<dbReference type="PANTHER" id="PTHR11946">
    <property type="entry name" value="VALYL-TRNA SYNTHETASES"/>
    <property type="match status" value="1"/>
</dbReference>
<feature type="compositionally biased region" description="Low complexity" evidence="37">
    <location>
        <begin position="23"/>
        <end position="40"/>
    </location>
</feature>
<evidence type="ECO:0000256" key="37">
    <source>
        <dbReference type="SAM" id="MobiDB-lite"/>
    </source>
</evidence>
<keyword evidence="12" id="KW-0808">Transferase</keyword>
<evidence type="ECO:0000313" key="41">
    <source>
        <dbReference type="Proteomes" id="UP000246464"/>
    </source>
</evidence>
<comment type="pathway">
    <text evidence="5">Protein modification; protein glycosylation.</text>
</comment>
<evidence type="ECO:0000256" key="22">
    <source>
        <dbReference type="ARBA" id="ARBA00023128"/>
    </source>
</evidence>
<evidence type="ECO:0000256" key="27">
    <source>
        <dbReference type="ARBA" id="ARBA00029936"/>
    </source>
</evidence>
<dbReference type="GO" id="GO:0005829">
    <property type="term" value="C:cytosol"/>
    <property type="evidence" value="ECO:0007669"/>
    <property type="project" value="TreeGrafter"/>
</dbReference>
<evidence type="ECO:0000256" key="3">
    <source>
        <dbReference type="ARBA" id="ARBA00004323"/>
    </source>
</evidence>
<dbReference type="Gene3D" id="1.10.730.10">
    <property type="entry name" value="Isoleucyl-tRNA Synthetase, Domain 1"/>
    <property type="match status" value="1"/>
</dbReference>
<feature type="region of interest" description="Disordered" evidence="37">
    <location>
        <begin position="1075"/>
        <end position="1106"/>
    </location>
</feature>
<dbReference type="GO" id="GO:0003735">
    <property type="term" value="F:structural constituent of ribosome"/>
    <property type="evidence" value="ECO:0007669"/>
    <property type="project" value="InterPro"/>
</dbReference>
<comment type="subcellular location">
    <subcellularLocation>
        <location evidence="4">Cytoplasm</location>
        <location evidence="4">Perinuclear region</location>
    </subcellularLocation>
    <subcellularLocation>
        <location evidence="3">Golgi apparatus membrane</location>
        <topology evidence="3">Single-pass type II membrane protein</topology>
    </subcellularLocation>
    <subcellularLocation>
        <location evidence="2">Mitochondrion</location>
    </subcellularLocation>
</comment>
<dbReference type="NCBIfam" id="TIGR00422">
    <property type="entry name" value="valS"/>
    <property type="match status" value="1"/>
</dbReference>
<keyword evidence="18" id="KW-0809">Transit peptide</keyword>
<dbReference type="InterPro" id="IPR013155">
    <property type="entry name" value="M/V/L/I-tRNA-synth_anticd-bd"/>
</dbReference>
<evidence type="ECO:0000256" key="1">
    <source>
        <dbReference type="ARBA" id="ARBA00001936"/>
    </source>
</evidence>
<dbReference type="InterPro" id="IPR033705">
    <property type="entry name" value="Anticodon_Ia_Val"/>
</dbReference>
<dbReference type="SUPFAM" id="SSF50677">
    <property type="entry name" value="ValRS/IleRS/LeuRS editing domain"/>
    <property type="match status" value="1"/>
</dbReference>
<keyword evidence="17 36" id="KW-0648">Protein biosynthesis</keyword>
<comment type="catalytic activity">
    <reaction evidence="34">
        <text>N(4)-(alpha-D-Man-(1-&gt;3)-[alpha-D-Man-(1-&gt;3)-[alpha-D-Man-(1-&gt;6)]-alpha-D-Man-(1-&gt;6)]-beta-D-Man-(1-&gt;4)-beta-D-GlcNAc-(1-&gt;4)-beta-D-GlcNAc)-L-asparaginyl-[protein] (N-glucan mannose isomer 5A1,2) + UDP-N-acetyl-alpha-D-glucosamine = N(4)-{beta-D-GlcNAc-(1-&gt;2)-alpha-D-Man-(1-&gt;3)-[alpha-D-Man-(1-&gt;3)-[alpha-D-Man-(1-&gt;6)]-alpha-D-Man-(1-&gt;6)]-beta-D-Man-(1-&gt;4)-beta-D-GlcNAc-(1-&gt;4)-beta-D-GlcNAc}-L-asparaginyl-[protein] + UDP + H(+)</text>
        <dbReference type="Rhea" id="RHEA:11456"/>
        <dbReference type="Rhea" id="RHEA-COMP:14367"/>
        <dbReference type="Rhea" id="RHEA-COMP:14368"/>
        <dbReference type="ChEBI" id="CHEBI:15378"/>
        <dbReference type="ChEBI" id="CHEBI:57705"/>
        <dbReference type="ChEBI" id="CHEBI:58223"/>
        <dbReference type="ChEBI" id="CHEBI:59087"/>
        <dbReference type="ChEBI" id="CHEBI:60625"/>
        <dbReference type="EC" id="2.4.1.101"/>
    </reaction>
</comment>
<dbReference type="GO" id="GO:0000139">
    <property type="term" value="C:Golgi membrane"/>
    <property type="evidence" value="ECO:0007669"/>
    <property type="project" value="UniProtKB-SubCell"/>
</dbReference>
<keyword evidence="22" id="KW-0496">Mitochondrion</keyword>
<feature type="compositionally biased region" description="Basic and acidic residues" evidence="37">
    <location>
        <begin position="1075"/>
        <end position="1097"/>
    </location>
</feature>
<dbReference type="SUPFAM" id="SSF52374">
    <property type="entry name" value="Nucleotidylyl transferase"/>
    <property type="match status" value="1"/>
</dbReference>
<evidence type="ECO:0000256" key="19">
    <source>
        <dbReference type="ARBA" id="ARBA00022968"/>
    </source>
</evidence>
<keyword evidence="26" id="KW-0464">Manganese</keyword>
<evidence type="ECO:0000313" key="40">
    <source>
        <dbReference type="EMBL" id="AWP04987.1"/>
    </source>
</evidence>
<dbReference type="PROSITE" id="PS00732">
    <property type="entry name" value="RIBOSOMAL_S16"/>
    <property type="match status" value="1"/>
</dbReference>
<dbReference type="FunFam" id="3.90.550.10:FF:000055">
    <property type="entry name" value="Alpha-1,3-mannosyl-glycoprotein 2-beta-N-acetylglucosaminyltransferase"/>
    <property type="match status" value="1"/>
</dbReference>
<keyword evidence="41" id="KW-1185">Reference proteome</keyword>
<keyword evidence="9" id="KW-0963">Cytoplasm</keyword>
<evidence type="ECO:0000256" key="15">
    <source>
        <dbReference type="ARBA" id="ARBA00022741"/>
    </source>
</evidence>
<dbReference type="InterPro" id="IPR001412">
    <property type="entry name" value="aa-tRNA-synth_I_CS"/>
</dbReference>
<keyword evidence="24 36" id="KW-0030">Aminoacyl-tRNA synthetase</keyword>
<dbReference type="Pfam" id="PF08264">
    <property type="entry name" value="Anticodon_1"/>
    <property type="match status" value="1"/>
</dbReference>
<feature type="region of interest" description="Disordered" evidence="37">
    <location>
        <begin position="20"/>
        <end position="70"/>
    </location>
</feature>
<dbReference type="EC" id="2.4.1.101" evidence="29"/>
<dbReference type="InterPro" id="IPR004139">
    <property type="entry name" value="Glyco_trans_13"/>
</dbReference>
<dbReference type="NCBIfam" id="NF004349">
    <property type="entry name" value="PRK05729.1"/>
    <property type="match status" value="1"/>
</dbReference>
<keyword evidence="21" id="KW-0333">Golgi apparatus</keyword>
<dbReference type="FunFam" id="1.10.730.10:FF:000009">
    <property type="entry name" value="Valine--tRNA ligase, mitochondrial"/>
    <property type="match status" value="1"/>
</dbReference>
<evidence type="ECO:0000256" key="18">
    <source>
        <dbReference type="ARBA" id="ARBA00022946"/>
    </source>
</evidence>
<dbReference type="GO" id="GO:0005739">
    <property type="term" value="C:mitochondrion"/>
    <property type="evidence" value="ECO:0007669"/>
    <property type="project" value="UniProtKB-SubCell"/>
</dbReference>
<evidence type="ECO:0000256" key="23">
    <source>
        <dbReference type="ARBA" id="ARBA00023136"/>
    </source>
</evidence>
<evidence type="ECO:0000256" key="12">
    <source>
        <dbReference type="ARBA" id="ARBA00022679"/>
    </source>
</evidence>
<evidence type="ECO:0000256" key="17">
    <source>
        <dbReference type="ARBA" id="ARBA00022917"/>
    </source>
</evidence>
<evidence type="ECO:0000256" key="21">
    <source>
        <dbReference type="ARBA" id="ARBA00023034"/>
    </source>
</evidence>
<evidence type="ECO:0000256" key="20">
    <source>
        <dbReference type="ARBA" id="ARBA00022989"/>
    </source>
</evidence>
<dbReference type="EMBL" id="CP026249">
    <property type="protein sequence ID" value="AWP04987.1"/>
    <property type="molecule type" value="Genomic_DNA"/>
</dbReference>
<dbReference type="CDD" id="cd07962">
    <property type="entry name" value="Anticodon_Ia_Val"/>
    <property type="match status" value="1"/>
</dbReference>
<evidence type="ECO:0000256" key="25">
    <source>
        <dbReference type="ARBA" id="ARBA00023157"/>
    </source>
</evidence>
<evidence type="ECO:0000259" key="38">
    <source>
        <dbReference type="Pfam" id="PF00133"/>
    </source>
</evidence>
<dbReference type="GO" id="GO:0006438">
    <property type="term" value="P:valyl-tRNA aminoacylation"/>
    <property type="evidence" value="ECO:0007669"/>
    <property type="project" value="InterPro"/>
</dbReference>
<dbReference type="Pfam" id="PF00133">
    <property type="entry name" value="tRNA-synt_1"/>
    <property type="match status" value="1"/>
</dbReference>
<proteinExistence type="inferred from homology"/>
<evidence type="ECO:0000256" key="33">
    <source>
        <dbReference type="ARBA" id="ARBA00047552"/>
    </source>
</evidence>
<keyword evidence="15 36" id="KW-0547">Nucleotide-binding</keyword>
<keyword evidence="13" id="KW-0812">Transmembrane</keyword>
<evidence type="ECO:0000256" key="31">
    <source>
        <dbReference type="ARBA" id="ARBA00041712"/>
    </source>
</evidence>
<dbReference type="InterPro" id="IPR002303">
    <property type="entry name" value="Valyl-tRNA_ligase"/>
</dbReference>
<evidence type="ECO:0000256" key="2">
    <source>
        <dbReference type="ARBA" id="ARBA00004173"/>
    </source>
</evidence>
<sequence length="1500" mass="171565">MMWRTGRVLSVRLARRGAARLCSSKPLKPSSSSSSSSSPLRPQAEKQRRRREREEAILSGHHTVTEDKSVKWSEKQKIVYTAPTPPGTKKDTSLPFPPSYSPEFVESSWYQWWEKEGFFNPEQHERLPHAVDQTFSLCIPPPNVTGTLHLGHALTVAVEDALVRWRRMQGYRVLWVPGCDHAGIATQTVVERRLLRDQGKRRRDLSREEFLQEVWKWKNEKGEEIYQQLRSLGASLDWSRACFTMDPRFSSAVTEAFVRLCDSGLIYRSEGLVNWSCALESAISDIEVDSQELSGQTLLSVPGYDNKVEFGTMLSFAYSIDGHDGEVVVSTTRPETMLGDVAVAVHPDDPRYQAVHGKRCRHPFTNRLLPIITDPVVDMELGTGAVKVTPAHDYADFLLSKRHSLPRLTVIRGDGTMAPPCGQWLEGVKRFDARELVVDALVEKNLFRGKESHAMTLPVCSRSGDIIEPLLKKQWFVRCDEMAKKAVQAVDDGQLEITPLFYTKTWKTWLSNVSDWCISRQIWWGHQIPAYQVELPNCTDTEEERWVWGRSEDEARQRASVKYGVQPEVLTLTRDPDVLDTWFSSALFPFAMLGWPQLTTDLQRYYPNSILETGSDLIFFWVAKMVMLCTELTGQLPFKQVLFHPMVRDKHGRKMSKSLGNVIDPLDVIHGVSLERLEEKVMEGNLDPRERLVAMEAQRKDFPKGIPQCGTDALRLALCSHKIQGEDISLSVSQVLSCRHFCNKMWQTLRFTLGVLVDDTARVTSPEETTPLSSMDRWICSRLYSTVLQCEQAFEAYELHTVTSALYSFWVHSLCDVYMECVKPVLVQQDDASARQVASSVLYHCVSVSLALLSPIMPFITEELWQRLRPFRPGAASQTSLCLQPYPCSSQLAHWHFPEEEGAFVLIQDVIRMARSLRAQCGMTKEKPTMWAVCSPSQVQVLLQFESAVLTLSRISCLHIYCPNGAGDLHSAPPPEGSLIAVVDHTCQLHLHIQSGVNFEKQVLQLSQRKDKLNPKLKEIVCKIQSPNYLTKVPAHVRQKMECQVIRLAEEVEVQLETQKKLLKQIESHRAVWARQKDVGKRQTDDTKQVENEDVHQPSKPPLPLGVDDRAQTEIIHTQKPVHTVTLDYKLEQHQTVGIKEEAVEKNLLPFSVASTQIVIPILVIACDRVTVKRSLDRLIQYRPSPQLYPIIVSQDCGHAETARVIGSYGDQVTHIRQPDLSDIRVRPEHRKFQGYYKIARHYRWALNQVFNTFSQSTVVIVEDDLEVAPDFFEYFQALYPILHSDPTLWCVSAWNDNGKDALVDPSKAELLYRTDFFPGLGWMLLKDMWDELEPKWPLAFWDDWMRQPEQRKDRSCIRPEISRTITFGRKGVSLGQFFDQYLRYIKLNTQFVPFTKQNLSYLLKEKYDGRFIKEVYSAPLVKIEELQQGGILRGPGPYRVQYSSRDSFKVLARNLGVMDDLKSGVPRTGYRGIVGFLYRGRRVLLAPPEGWMQYDISWS</sequence>
<evidence type="ECO:0000256" key="5">
    <source>
        <dbReference type="ARBA" id="ARBA00004922"/>
    </source>
</evidence>
<dbReference type="CDD" id="cd02514">
    <property type="entry name" value="GT13_GLCNAC-TI"/>
    <property type="match status" value="1"/>
</dbReference>
<dbReference type="FunFam" id="3.40.50.620:FF:000120">
    <property type="entry name" value="Valine--tRNA ligase, mitochondrial"/>
    <property type="match status" value="1"/>
</dbReference>
<comment type="function">
    <text evidence="32">Catalyzes the attachment of valine to tRNA(Val) in a two-step reaction: valine is first activated by ATP to form Val-AMP and then transferred to the acceptor end of tRNA(Val).</text>
</comment>
<dbReference type="PROSITE" id="PS00178">
    <property type="entry name" value="AA_TRNA_LIGASE_I"/>
    <property type="match status" value="1"/>
</dbReference>
<dbReference type="InterPro" id="IPR009080">
    <property type="entry name" value="tRNAsynth_Ia_anticodon-bd"/>
</dbReference>
<evidence type="ECO:0000256" key="26">
    <source>
        <dbReference type="ARBA" id="ARBA00023211"/>
    </source>
</evidence>
<dbReference type="Gene3D" id="3.90.550.10">
    <property type="entry name" value="Spore Coat Polysaccharide Biosynthesis Protein SpsA, Chain A"/>
    <property type="match status" value="1"/>
</dbReference>
<dbReference type="EC" id="6.1.1.9" evidence="8"/>
<keyword evidence="16 36" id="KW-0067">ATP-binding</keyword>
<dbReference type="SUPFAM" id="SSF47323">
    <property type="entry name" value="Anticodon-binding domain of a subclass of class I aminoacyl-tRNA synthetases"/>
    <property type="match status" value="1"/>
</dbReference>
<evidence type="ECO:0000256" key="32">
    <source>
        <dbReference type="ARBA" id="ARBA00043854"/>
    </source>
</evidence>